<sequence>MLPLVPTQSRTLLREAGDGSNSDRLCRLWYADTRYQARSWRELGVSKSIMSDARTVARWVNLYHALRPSVDDKPSEMLALHSQTKWGEVVMVGVLDGERYY</sequence>
<gene>
    <name evidence="1" type="ORF">LCGC14_2795690</name>
</gene>
<organism evidence="1">
    <name type="scientific">marine sediment metagenome</name>
    <dbReference type="NCBI Taxonomy" id="412755"/>
    <lineage>
        <taxon>unclassified sequences</taxon>
        <taxon>metagenomes</taxon>
        <taxon>ecological metagenomes</taxon>
    </lineage>
</organism>
<evidence type="ECO:0000313" key="1">
    <source>
        <dbReference type="EMBL" id="KKK83210.1"/>
    </source>
</evidence>
<name>A0A0F8ZB95_9ZZZZ</name>
<reference evidence="1" key="1">
    <citation type="journal article" date="2015" name="Nature">
        <title>Complex archaea that bridge the gap between prokaryotes and eukaryotes.</title>
        <authorList>
            <person name="Spang A."/>
            <person name="Saw J.H."/>
            <person name="Jorgensen S.L."/>
            <person name="Zaremba-Niedzwiedzka K."/>
            <person name="Martijn J."/>
            <person name="Lind A.E."/>
            <person name="van Eijk R."/>
            <person name="Schleper C."/>
            <person name="Guy L."/>
            <person name="Ettema T.J."/>
        </authorList>
    </citation>
    <scope>NUCLEOTIDE SEQUENCE</scope>
</reference>
<dbReference type="EMBL" id="LAZR01052330">
    <property type="protein sequence ID" value="KKK83210.1"/>
    <property type="molecule type" value="Genomic_DNA"/>
</dbReference>
<dbReference type="AlphaFoldDB" id="A0A0F8ZB95"/>
<protein>
    <submittedName>
        <fullName evidence="1">Uncharacterized protein</fullName>
    </submittedName>
</protein>
<accession>A0A0F8ZB95</accession>
<feature type="non-terminal residue" evidence="1">
    <location>
        <position position="101"/>
    </location>
</feature>
<proteinExistence type="predicted"/>
<comment type="caution">
    <text evidence="1">The sequence shown here is derived from an EMBL/GenBank/DDBJ whole genome shotgun (WGS) entry which is preliminary data.</text>
</comment>